<proteinExistence type="predicted"/>
<dbReference type="EMBL" id="JBBPBM010000046">
    <property type="protein sequence ID" value="KAK8521865.1"/>
    <property type="molecule type" value="Genomic_DNA"/>
</dbReference>
<organism evidence="2 3">
    <name type="scientific">Hibiscus sabdariffa</name>
    <name type="common">roselle</name>
    <dbReference type="NCBI Taxonomy" id="183260"/>
    <lineage>
        <taxon>Eukaryota</taxon>
        <taxon>Viridiplantae</taxon>
        <taxon>Streptophyta</taxon>
        <taxon>Embryophyta</taxon>
        <taxon>Tracheophyta</taxon>
        <taxon>Spermatophyta</taxon>
        <taxon>Magnoliopsida</taxon>
        <taxon>eudicotyledons</taxon>
        <taxon>Gunneridae</taxon>
        <taxon>Pentapetalae</taxon>
        <taxon>rosids</taxon>
        <taxon>malvids</taxon>
        <taxon>Malvales</taxon>
        <taxon>Malvaceae</taxon>
        <taxon>Malvoideae</taxon>
        <taxon>Hibiscus</taxon>
    </lineage>
</organism>
<name>A0ABR2CQ61_9ROSI</name>
<feature type="region of interest" description="Disordered" evidence="1">
    <location>
        <begin position="1"/>
        <end position="50"/>
    </location>
</feature>
<dbReference type="Pfam" id="PF06273">
    <property type="entry name" value="eIF-4B"/>
    <property type="match status" value="1"/>
</dbReference>
<gene>
    <name evidence="2" type="ORF">V6N12_066444</name>
</gene>
<accession>A0ABR2CQ61</accession>
<feature type="region of interest" description="Disordered" evidence="1">
    <location>
        <begin position="64"/>
        <end position="96"/>
    </location>
</feature>
<protein>
    <submittedName>
        <fullName evidence="2">Uncharacterized protein</fullName>
    </submittedName>
</protein>
<dbReference type="PANTHER" id="PTHR32091:SF24">
    <property type="entry name" value="DUF4005 DOMAIN-CONTAINING PROTEIN"/>
    <property type="match status" value="1"/>
</dbReference>
<evidence type="ECO:0000313" key="2">
    <source>
        <dbReference type="EMBL" id="KAK8521865.1"/>
    </source>
</evidence>
<keyword evidence="3" id="KW-1185">Reference proteome</keyword>
<feature type="region of interest" description="Disordered" evidence="1">
    <location>
        <begin position="149"/>
        <end position="171"/>
    </location>
</feature>
<dbReference type="Proteomes" id="UP001472677">
    <property type="component" value="Unassembled WGS sequence"/>
</dbReference>
<dbReference type="PANTHER" id="PTHR32091">
    <property type="entry name" value="EUKARYOTIC TRANSLATION INITIATION FACTOR 4B"/>
    <property type="match status" value="1"/>
</dbReference>
<comment type="caution">
    <text evidence="2">The sequence shown here is derived from an EMBL/GenBank/DDBJ whole genome shotgun (WGS) entry which is preliminary data.</text>
</comment>
<evidence type="ECO:0000313" key="3">
    <source>
        <dbReference type="Proteomes" id="UP001472677"/>
    </source>
</evidence>
<sequence>MVGLGRESKGGAVFSWADEVEKEEQEAAAAATGQQRQKKPNPFGSARPREVVLQDKGIDWRQLDLHLQQPSPSPSPSGNGFHQNEKLQKQSSPQLVTLSPHPQVTLCPQIRSPILCAPPLRYPPKYVAGLLYEHWVSAAPSVSRYQHVKNEKGNTSPGGGKHESTTGKRTRNGFVEAKEAQQGKILQGKENSLGIGTPEMHGKRMPLSATGIVRQPTNIQVDSCMDENDRATEQKWQKVNKKSIKQVHNGVHQKRNFEKKWIKLQT</sequence>
<reference evidence="2 3" key="1">
    <citation type="journal article" date="2024" name="G3 (Bethesda)">
        <title>Genome assembly of Hibiscus sabdariffa L. provides insights into metabolisms of medicinal natural products.</title>
        <authorList>
            <person name="Kim T."/>
        </authorList>
    </citation>
    <scope>NUCLEOTIDE SEQUENCE [LARGE SCALE GENOMIC DNA]</scope>
    <source>
        <strain evidence="2">TK-2024</strain>
        <tissue evidence="2">Old leaves</tissue>
    </source>
</reference>
<evidence type="ECO:0000256" key="1">
    <source>
        <dbReference type="SAM" id="MobiDB-lite"/>
    </source>
</evidence>
<dbReference type="InterPro" id="IPR010433">
    <property type="entry name" value="EIF-4B_pln"/>
</dbReference>